<reference evidence="5" key="2">
    <citation type="submission" date="2016-02" db="EMBL/GenBank/DDBJ databases">
        <authorList>
            <person name="Kaur G."/>
            <person name="Nair G.R."/>
            <person name="Mayilraj S."/>
        </authorList>
    </citation>
    <scope>NUCLEOTIDE SEQUENCE [LARGE SCALE GENOMIC DNA]</scope>
    <source>
        <strain evidence="5">GA-15</strain>
    </source>
</reference>
<accession>A0A110A8N5</accession>
<sequence length="164" mass="18432">MSTAGRQPNQNSQVTQRNRGARYSERTDHGRVRSGDLTSKAVVAIFVAIIVVGIFFGFKYFESRDQINAQIHYISHEEIDEDTFGVWVDVTRNRPDEPAYCIVQAYDFSKAEVGRREFALAADGRENVRAFVEIPITAQAVAGDAYGCSSTMPPYLDTEHTIYE</sequence>
<dbReference type="RefSeq" id="WP_066795151.1">
    <property type="nucleotide sequence ID" value="NZ_CAJFGC010000074.1"/>
</dbReference>
<evidence type="ECO:0000313" key="6">
    <source>
        <dbReference type="Proteomes" id="UP000544551"/>
    </source>
</evidence>
<dbReference type="STRING" id="1705.CA21670_08210"/>
<evidence type="ECO:0000256" key="1">
    <source>
        <dbReference type="SAM" id="MobiDB-lite"/>
    </source>
</evidence>
<reference evidence="3 6" key="3">
    <citation type="submission" date="2020-04" db="EMBL/GenBank/DDBJ databases">
        <authorList>
            <person name="Hitch T.C.A."/>
            <person name="Wylensek D."/>
            <person name="Clavel T."/>
        </authorList>
    </citation>
    <scope>NUCLEOTIDE SEQUENCE [LARGE SCALE GENOMIC DNA]</scope>
    <source>
        <strain evidence="3 6">BL-383-APC-3D</strain>
    </source>
</reference>
<dbReference type="OrthoDB" id="4425882at2"/>
<dbReference type="Proteomes" id="UP000076947">
    <property type="component" value="Unassembled WGS sequence"/>
</dbReference>
<keyword evidence="2" id="KW-0812">Transmembrane</keyword>
<name>A0A110A8N5_9CORY</name>
<feature type="transmembrane region" description="Helical" evidence="2">
    <location>
        <begin position="41"/>
        <end position="61"/>
    </location>
</feature>
<dbReference type="AlphaFoldDB" id="A0A110A8N5"/>
<dbReference type="GeneID" id="78286081"/>
<dbReference type="Proteomes" id="UP000544551">
    <property type="component" value="Unassembled WGS sequence"/>
</dbReference>
<evidence type="ECO:0000313" key="5">
    <source>
        <dbReference type="Proteomes" id="UP000076947"/>
    </source>
</evidence>
<organism evidence="4 5">
    <name type="scientific">Corynebacterium stationis</name>
    <dbReference type="NCBI Taxonomy" id="1705"/>
    <lineage>
        <taxon>Bacteria</taxon>
        <taxon>Bacillati</taxon>
        <taxon>Actinomycetota</taxon>
        <taxon>Actinomycetes</taxon>
        <taxon>Mycobacteriales</taxon>
        <taxon>Corynebacteriaceae</taxon>
        <taxon>Corynebacterium</taxon>
    </lineage>
</organism>
<protein>
    <submittedName>
        <fullName evidence="3">DUF4307 domain-containing protein</fullName>
    </submittedName>
</protein>
<dbReference type="Pfam" id="PF14155">
    <property type="entry name" value="DUF4307"/>
    <property type="match status" value="1"/>
</dbReference>
<reference evidence="4" key="1">
    <citation type="submission" date="2016-02" db="EMBL/GenBank/DDBJ databases">
        <authorList>
            <person name="Wen L."/>
            <person name="He K."/>
            <person name="Yang H."/>
        </authorList>
    </citation>
    <scope>NUCLEOTIDE SEQUENCE [LARGE SCALE GENOMIC DNA]</scope>
    <source>
        <strain evidence="4">GA-15</strain>
    </source>
</reference>
<evidence type="ECO:0000256" key="2">
    <source>
        <dbReference type="SAM" id="Phobius"/>
    </source>
</evidence>
<feature type="compositionally biased region" description="Polar residues" evidence="1">
    <location>
        <begin position="1"/>
        <end position="18"/>
    </location>
</feature>
<dbReference type="KEGG" id="csta:CSTAT_08880"/>
<feature type="region of interest" description="Disordered" evidence="1">
    <location>
        <begin position="1"/>
        <end position="32"/>
    </location>
</feature>
<evidence type="ECO:0000313" key="3">
    <source>
        <dbReference type="EMBL" id="NME89497.1"/>
    </source>
</evidence>
<dbReference type="InterPro" id="IPR025443">
    <property type="entry name" value="DUF4307"/>
</dbReference>
<dbReference type="EMBL" id="LSTQ01000004">
    <property type="protein sequence ID" value="OAH31617.1"/>
    <property type="molecule type" value="Genomic_DNA"/>
</dbReference>
<dbReference type="EMBL" id="JABAFZ010000006">
    <property type="protein sequence ID" value="NME89497.1"/>
    <property type="molecule type" value="Genomic_DNA"/>
</dbReference>
<evidence type="ECO:0000313" key="4">
    <source>
        <dbReference type="EMBL" id="OAH31617.1"/>
    </source>
</evidence>
<keyword evidence="2" id="KW-0472">Membrane</keyword>
<feature type="compositionally biased region" description="Basic and acidic residues" evidence="1">
    <location>
        <begin position="22"/>
        <end position="32"/>
    </location>
</feature>
<gene>
    <name evidence="4" type="ORF">AYJ05_08610</name>
    <name evidence="3" type="ORF">HF853_07420</name>
</gene>
<keyword evidence="2" id="KW-1133">Transmembrane helix</keyword>
<proteinExistence type="predicted"/>
<keyword evidence="5" id="KW-1185">Reference proteome</keyword>
<comment type="caution">
    <text evidence="4">The sequence shown here is derived from an EMBL/GenBank/DDBJ whole genome shotgun (WGS) entry which is preliminary data.</text>
</comment>